<dbReference type="Pfam" id="PF00326">
    <property type="entry name" value="Peptidase_S9"/>
    <property type="match status" value="1"/>
</dbReference>
<dbReference type="AlphaFoldDB" id="A0A418YL29"/>
<keyword evidence="1" id="KW-0732">Signal</keyword>
<dbReference type="NCBIfam" id="NF033523">
    <property type="entry name" value="lasso_peptidase"/>
    <property type="match status" value="1"/>
</dbReference>
<feature type="domain" description="Peptidase S9 prolyl oligopeptidase catalytic" evidence="2">
    <location>
        <begin position="523"/>
        <end position="679"/>
    </location>
</feature>
<sequence length="707" mass="78605">MVTRYQRALPYLALSMIILAGCSRGAFARTTEAACWEQATTGDGAAAAKRTLTTRDLVRLRDIGSVYPLPGAPMFTVSPDGKEIAFQVRQADPDHNRYCIGIFISSVHSPGLAREIDHGGDLLLDRSDQLGRANLAVGTPRTITPKWAPDGTWLAFLKRVDGITQVWRAQADGSGSRPLTDSSADIDDFAIGKDGTTLVYVYRPDIMRARTDIETEGNTGFHYDERFFPSASSTPFPRSSSTKRYDALDLRTNHTMVATQPQIAELSDTVPQEYAAAPRALGGRPVWRIVPNTGFPARSRLAIENAAGSIMECSAAACLGEQSVMWRSPDLQRIYFIRREGWAASITVVYVWEPGSDRTRPIYRTTDLLYDCVASRDESICVIEGSVQPRRIVKFTENFKDATILFDPNPGFASLATGRIERLKWTNSFGLKVFGDLVYPTHYNRAKRYPLVITQYTSRGFLRGGTGDEVPIQALANGGFAVLSLQRPSPLPLARGAHDAYQVDRMLLRDLRDRRSVLSAIESAVERLVRRGIVDKRRVGISGLSDGSSTVQFAALNSNIFAAGSVSGCCWEPNQEVVLGQAIGNHFKRSGWPRLSDSSNRIWDRLSISKNARRVRFPLLMQMADEEYLMALQSFTALKEAGKPVDLFVFPHEHHFKWQASHRQAVYDRNVAWFEFWLKAKIPVSGPFAVEAKRWEAMKLADRSGPG</sequence>
<dbReference type="PROSITE" id="PS51257">
    <property type="entry name" value="PROKAR_LIPOPROTEIN"/>
    <property type="match status" value="1"/>
</dbReference>
<proteinExistence type="predicted"/>
<dbReference type="OrthoDB" id="100212at2"/>
<dbReference type="InterPro" id="IPR029058">
    <property type="entry name" value="AB_hydrolase_fold"/>
</dbReference>
<dbReference type="EMBL" id="QVRA01000044">
    <property type="protein sequence ID" value="RJG51692.1"/>
    <property type="molecule type" value="Genomic_DNA"/>
</dbReference>
<dbReference type="GO" id="GO:0006508">
    <property type="term" value="P:proteolysis"/>
    <property type="evidence" value="ECO:0007669"/>
    <property type="project" value="InterPro"/>
</dbReference>
<organism evidence="3 4">
    <name type="scientific">Sphingobium terrigena</name>
    <dbReference type="NCBI Taxonomy" id="2304063"/>
    <lineage>
        <taxon>Bacteria</taxon>
        <taxon>Pseudomonadati</taxon>
        <taxon>Pseudomonadota</taxon>
        <taxon>Alphaproteobacteria</taxon>
        <taxon>Sphingomonadales</taxon>
        <taxon>Sphingomonadaceae</taxon>
        <taxon>Sphingobium</taxon>
    </lineage>
</organism>
<evidence type="ECO:0000259" key="2">
    <source>
        <dbReference type="Pfam" id="PF00326"/>
    </source>
</evidence>
<dbReference type="SUPFAM" id="SSF53474">
    <property type="entry name" value="alpha/beta-Hydrolases"/>
    <property type="match status" value="1"/>
</dbReference>
<dbReference type="RefSeq" id="WP_119750462.1">
    <property type="nucleotide sequence ID" value="NZ_QVRA01000044.1"/>
</dbReference>
<comment type="caution">
    <text evidence="3">The sequence shown here is derived from an EMBL/GenBank/DDBJ whole genome shotgun (WGS) entry which is preliminary data.</text>
</comment>
<dbReference type="InterPro" id="IPR011042">
    <property type="entry name" value="6-blade_b-propeller_TolB-like"/>
</dbReference>
<keyword evidence="4" id="KW-1185">Reference proteome</keyword>
<dbReference type="Gene3D" id="2.120.10.30">
    <property type="entry name" value="TolB, C-terminal domain"/>
    <property type="match status" value="1"/>
</dbReference>
<dbReference type="InterPro" id="IPR053536">
    <property type="entry name" value="Lasso_peptide_isopeptidase"/>
</dbReference>
<evidence type="ECO:0000256" key="1">
    <source>
        <dbReference type="SAM" id="SignalP"/>
    </source>
</evidence>
<evidence type="ECO:0000313" key="3">
    <source>
        <dbReference type="EMBL" id="RJG51692.1"/>
    </source>
</evidence>
<dbReference type="SUPFAM" id="SSF82171">
    <property type="entry name" value="DPP6 N-terminal domain-like"/>
    <property type="match status" value="1"/>
</dbReference>
<name>A0A418YL29_9SPHN</name>
<dbReference type="Gene3D" id="3.40.50.1820">
    <property type="entry name" value="alpha/beta hydrolase"/>
    <property type="match status" value="1"/>
</dbReference>
<accession>A0A418YL29</accession>
<protein>
    <submittedName>
        <fullName evidence="3">Atxe2 family lasso peptide isopeptidase</fullName>
    </submittedName>
</protein>
<feature type="signal peptide" evidence="1">
    <location>
        <begin position="1"/>
        <end position="28"/>
    </location>
</feature>
<gene>
    <name evidence="3" type="ORF">D0Z70_23160</name>
</gene>
<reference evidence="3 4" key="1">
    <citation type="submission" date="2018-08" db="EMBL/GenBank/DDBJ databases">
        <title>Sphingobium sp. EO9.</title>
        <authorList>
            <person name="Park Y."/>
            <person name="Kim K.H."/>
            <person name="Jeon C.O."/>
        </authorList>
    </citation>
    <scope>NUCLEOTIDE SEQUENCE [LARGE SCALE GENOMIC DNA]</scope>
    <source>
        <strain evidence="3 4">EO9</strain>
    </source>
</reference>
<dbReference type="Proteomes" id="UP000283469">
    <property type="component" value="Unassembled WGS sequence"/>
</dbReference>
<dbReference type="InterPro" id="IPR001375">
    <property type="entry name" value="Peptidase_S9_cat"/>
</dbReference>
<evidence type="ECO:0000313" key="4">
    <source>
        <dbReference type="Proteomes" id="UP000283469"/>
    </source>
</evidence>
<dbReference type="GO" id="GO:0008236">
    <property type="term" value="F:serine-type peptidase activity"/>
    <property type="evidence" value="ECO:0007669"/>
    <property type="project" value="InterPro"/>
</dbReference>
<feature type="chain" id="PRO_5019335897" evidence="1">
    <location>
        <begin position="29"/>
        <end position="707"/>
    </location>
</feature>